<keyword evidence="3" id="KW-1185">Reference proteome</keyword>
<proteinExistence type="predicted"/>
<comment type="caution">
    <text evidence="2">The sequence shown here is derived from an EMBL/GenBank/DDBJ whole genome shotgun (WGS) entry which is preliminary data.</text>
</comment>
<reference evidence="2 3" key="1">
    <citation type="journal article" date="2022" name="Allergy">
        <title>Genome assembly and annotation of Periplaneta americana reveal a comprehensive cockroach allergen profile.</title>
        <authorList>
            <person name="Wang L."/>
            <person name="Xiong Q."/>
            <person name="Saelim N."/>
            <person name="Wang L."/>
            <person name="Nong W."/>
            <person name="Wan A.T."/>
            <person name="Shi M."/>
            <person name="Liu X."/>
            <person name="Cao Q."/>
            <person name="Hui J.H.L."/>
            <person name="Sookrung N."/>
            <person name="Leung T.F."/>
            <person name="Tungtrongchitr A."/>
            <person name="Tsui S.K.W."/>
        </authorList>
    </citation>
    <scope>NUCLEOTIDE SEQUENCE [LARGE SCALE GENOMIC DNA]</scope>
    <source>
        <strain evidence="2">PWHHKU_190912</strain>
    </source>
</reference>
<feature type="compositionally biased region" description="Basic and acidic residues" evidence="1">
    <location>
        <begin position="86"/>
        <end position="101"/>
    </location>
</feature>
<evidence type="ECO:0000256" key="1">
    <source>
        <dbReference type="SAM" id="MobiDB-lite"/>
    </source>
</evidence>
<evidence type="ECO:0000313" key="2">
    <source>
        <dbReference type="EMBL" id="KAJ4426646.1"/>
    </source>
</evidence>
<dbReference type="Proteomes" id="UP001148838">
    <property type="component" value="Unassembled WGS sequence"/>
</dbReference>
<feature type="region of interest" description="Disordered" evidence="1">
    <location>
        <begin position="32"/>
        <end position="101"/>
    </location>
</feature>
<name>A0ABQ8RY91_PERAM</name>
<dbReference type="EMBL" id="JAJSOF020000039">
    <property type="protein sequence ID" value="KAJ4426646.1"/>
    <property type="molecule type" value="Genomic_DNA"/>
</dbReference>
<gene>
    <name evidence="2" type="ORF">ANN_26444</name>
</gene>
<organism evidence="2 3">
    <name type="scientific">Periplaneta americana</name>
    <name type="common">American cockroach</name>
    <name type="synonym">Blatta americana</name>
    <dbReference type="NCBI Taxonomy" id="6978"/>
    <lineage>
        <taxon>Eukaryota</taxon>
        <taxon>Metazoa</taxon>
        <taxon>Ecdysozoa</taxon>
        <taxon>Arthropoda</taxon>
        <taxon>Hexapoda</taxon>
        <taxon>Insecta</taxon>
        <taxon>Pterygota</taxon>
        <taxon>Neoptera</taxon>
        <taxon>Polyneoptera</taxon>
        <taxon>Dictyoptera</taxon>
        <taxon>Blattodea</taxon>
        <taxon>Blattoidea</taxon>
        <taxon>Blattidae</taxon>
        <taxon>Blattinae</taxon>
        <taxon>Periplaneta</taxon>
    </lineage>
</organism>
<evidence type="ECO:0000313" key="3">
    <source>
        <dbReference type="Proteomes" id="UP001148838"/>
    </source>
</evidence>
<protein>
    <submittedName>
        <fullName evidence="2">Uncharacterized protein</fullName>
    </submittedName>
</protein>
<sequence>MAALCEGGDDPPGSLKAILDLRQPVSQLIIVEEAEENDQSSDRDERNSSRKTKTSSTKNDLATDCRHTHSALSAPRIELIKQQQESMKRETEMRKEDRGIKRAEHNLKMYLMET</sequence>
<accession>A0ABQ8RY91</accession>